<evidence type="ECO:0000313" key="2">
    <source>
        <dbReference type="Proteomes" id="UP000297245"/>
    </source>
</evidence>
<gene>
    <name evidence="1" type="ORF">K435DRAFT_578238</name>
</gene>
<protein>
    <submittedName>
        <fullName evidence="1">Uncharacterized protein</fullName>
    </submittedName>
</protein>
<sequence length="150" mass="17055">SLLSSFPEIEAATITSIINHEFRASDLYKLDSRWRDKTERQVISLTGNTLELTNGDTASKEYKSLNSVVVPLSTYFSILMSHASAAGNVAKMGIGFFKYNAHLVQIASEYEWPSVRAYHMAFFNKRRREMQEGDYGGWGRIDLELRGEHL</sequence>
<organism evidence="1 2">
    <name type="scientific">Dendrothele bispora (strain CBS 962.96)</name>
    <dbReference type="NCBI Taxonomy" id="1314807"/>
    <lineage>
        <taxon>Eukaryota</taxon>
        <taxon>Fungi</taxon>
        <taxon>Dikarya</taxon>
        <taxon>Basidiomycota</taxon>
        <taxon>Agaricomycotina</taxon>
        <taxon>Agaricomycetes</taxon>
        <taxon>Agaricomycetidae</taxon>
        <taxon>Agaricales</taxon>
        <taxon>Agaricales incertae sedis</taxon>
        <taxon>Dendrothele</taxon>
    </lineage>
</organism>
<dbReference type="Proteomes" id="UP000297245">
    <property type="component" value="Unassembled WGS sequence"/>
</dbReference>
<reference evidence="1 2" key="1">
    <citation type="journal article" date="2019" name="Nat. Ecol. Evol.">
        <title>Megaphylogeny resolves global patterns of mushroom evolution.</title>
        <authorList>
            <person name="Varga T."/>
            <person name="Krizsan K."/>
            <person name="Foldi C."/>
            <person name="Dima B."/>
            <person name="Sanchez-Garcia M."/>
            <person name="Sanchez-Ramirez S."/>
            <person name="Szollosi G.J."/>
            <person name="Szarkandi J.G."/>
            <person name="Papp V."/>
            <person name="Albert L."/>
            <person name="Andreopoulos W."/>
            <person name="Angelini C."/>
            <person name="Antonin V."/>
            <person name="Barry K.W."/>
            <person name="Bougher N.L."/>
            <person name="Buchanan P."/>
            <person name="Buyck B."/>
            <person name="Bense V."/>
            <person name="Catcheside P."/>
            <person name="Chovatia M."/>
            <person name="Cooper J."/>
            <person name="Damon W."/>
            <person name="Desjardin D."/>
            <person name="Finy P."/>
            <person name="Geml J."/>
            <person name="Haridas S."/>
            <person name="Hughes K."/>
            <person name="Justo A."/>
            <person name="Karasinski D."/>
            <person name="Kautmanova I."/>
            <person name="Kiss B."/>
            <person name="Kocsube S."/>
            <person name="Kotiranta H."/>
            <person name="LaButti K.M."/>
            <person name="Lechner B.E."/>
            <person name="Liimatainen K."/>
            <person name="Lipzen A."/>
            <person name="Lukacs Z."/>
            <person name="Mihaltcheva S."/>
            <person name="Morgado L.N."/>
            <person name="Niskanen T."/>
            <person name="Noordeloos M.E."/>
            <person name="Ohm R.A."/>
            <person name="Ortiz-Santana B."/>
            <person name="Ovrebo C."/>
            <person name="Racz N."/>
            <person name="Riley R."/>
            <person name="Savchenko A."/>
            <person name="Shiryaev A."/>
            <person name="Soop K."/>
            <person name="Spirin V."/>
            <person name="Szebenyi C."/>
            <person name="Tomsovsky M."/>
            <person name="Tulloss R.E."/>
            <person name="Uehling J."/>
            <person name="Grigoriev I.V."/>
            <person name="Vagvolgyi C."/>
            <person name="Papp T."/>
            <person name="Martin F.M."/>
            <person name="Miettinen O."/>
            <person name="Hibbett D.S."/>
            <person name="Nagy L.G."/>
        </authorList>
    </citation>
    <scope>NUCLEOTIDE SEQUENCE [LARGE SCALE GENOMIC DNA]</scope>
    <source>
        <strain evidence="1 2">CBS 962.96</strain>
    </source>
</reference>
<feature type="non-terminal residue" evidence="1">
    <location>
        <position position="1"/>
    </location>
</feature>
<proteinExistence type="predicted"/>
<keyword evidence="2" id="KW-1185">Reference proteome</keyword>
<accession>A0A4S8KYA2</accession>
<name>A0A4S8KYA2_DENBC</name>
<dbReference type="OrthoDB" id="2774821at2759"/>
<feature type="non-terminal residue" evidence="1">
    <location>
        <position position="150"/>
    </location>
</feature>
<dbReference type="EMBL" id="ML179857">
    <property type="protein sequence ID" value="THU80930.1"/>
    <property type="molecule type" value="Genomic_DNA"/>
</dbReference>
<dbReference type="AlphaFoldDB" id="A0A4S8KYA2"/>
<evidence type="ECO:0000313" key="1">
    <source>
        <dbReference type="EMBL" id="THU80930.1"/>
    </source>
</evidence>